<evidence type="ECO:0000313" key="21">
    <source>
        <dbReference type="EMBL" id="RNJ56490.1"/>
    </source>
</evidence>
<evidence type="ECO:0000256" key="16">
    <source>
        <dbReference type="PROSITE-ProRule" id="PRU00175"/>
    </source>
</evidence>
<dbReference type="InterPro" id="IPR004580">
    <property type="entry name" value="Rad18_fungi"/>
</dbReference>
<comment type="caution">
    <text evidence="21">The sequence shown here is derived from an EMBL/GenBank/DDBJ whole genome shotgun (WGS) entry which is preliminary data.</text>
</comment>
<feature type="domain" description="RING-type" evidence="19">
    <location>
        <begin position="31"/>
        <end position="69"/>
    </location>
</feature>
<dbReference type="InterPro" id="IPR006642">
    <property type="entry name" value="Rad18_UBZ4"/>
</dbReference>
<keyword evidence="12 17" id="KW-0862">Zinc</keyword>
<evidence type="ECO:0000256" key="15">
    <source>
        <dbReference type="ARBA" id="ARBA00023242"/>
    </source>
</evidence>
<dbReference type="GO" id="GO:0006301">
    <property type="term" value="P:DNA damage tolerance"/>
    <property type="evidence" value="ECO:0007669"/>
    <property type="project" value="InterPro"/>
</dbReference>
<dbReference type="AlphaFoldDB" id="A0A3M9YBP2"/>
<evidence type="ECO:0000256" key="7">
    <source>
        <dbReference type="ARBA" id="ARBA00022679"/>
    </source>
</evidence>
<evidence type="ECO:0000256" key="9">
    <source>
        <dbReference type="ARBA" id="ARBA00022763"/>
    </source>
</evidence>
<dbReference type="InterPro" id="IPR003034">
    <property type="entry name" value="SAP_dom"/>
</dbReference>
<evidence type="ECO:0000256" key="1">
    <source>
        <dbReference type="ARBA" id="ARBA00000900"/>
    </source>
</evidence>
<keyword evidence="11 17" id="KW-0833">Ubl conjugation pathway</keyword>
<dbReference type="EMBL" id="RBVV01000056">
    <property type="protein sequence ID" value="RNJ56490.1"/>
    <property type="molecule type" value="Genomic_DNA"/>
</dbReference>
<dbReference type="PROSITE" id="PS00518">
    <property type="entry name" value="ZF_RING_1"/>
    <property type="match status" value="1"/>
</dbReference>
<comment type="subcellular location">
    <subcellularLocation>
        <location evidence="2 17">Nucleus</location>
    </subcellularLocation>
</comment>
<dbReference type="Gene3D" id="3.30.40.10">
    <property type="entry name" value="Zinc/RING finger domain, C3HC4 (zinc finger)"/>
    <property type="match status" value="1"/>
</dbReference>
<dbReference type="InterPro" id="IPR039577">
    <property type="entry name" value="Rad18"/>
</dbReference>
<feature type="compositionally biased region" description="Basic and acidic residues" evidence="18">
    <location>
        <begin position="129"/>
        <end position="141"/>
    </location>
</feature>
<dbReference type="GO" id="GO:0005634">
    <property type="term" value="C:nucleus"/>
    <property type="evidence" value="ECO:0007669"/>
    <property type="project" value="UniProtKB-SubCell"/>
</dbReference>
<keyword evidence="13 17" id="KW-0238">DNA-binding</keyword>
<keyword evidence="7 17" id="KW-0808">Transferase</keyword>
<evidence type="ECO:0000313" key="22">
    <source>
        <dbReference type="Proteomes" id="UP000267145"/>
    </source>
</evidence>
<dbReference type="STRING" id="1051616.A0A3M9YBP2"/>
<keyword evidence="14 17" id="KW-0234">DNA repair</keyword>
<dbReference type="PANTHER" id="PTHR14134">
    <property type="entry name" value="E3 UBIQUITIN-PROTEIN LIGASE RAD18"/>
    <property type="match status" value="1"/>
</dbReference>
<dbReference type="SUPFAM" id="SSF57850">
    <property type="entry name" value="RING/U-box"/>
    <property type="match status" value="1"/>
</dbReference>
<dbReference type="GO" id="GO:0003697">
    <property type="term" value="F:single-stranded DNA binding"/>
    <property type="evidence" value="ECO:0007669"/>
    <property type="project" value="UniProtKB-UniRule"/>
</dbReference>
<evidence type="ECO:0000259" key="19">
    <source>
        <dbReference type="PROSITE" id="PS50089"/>
    </source>
</evidence>
<evidence type="ECO:0000256" key="4">
    <source>
        <dbReference type="ARBA" id="ARBA00009506"/>
    </source>
</evidence>
<comment type="function">
    <text evidence="17">E3 RING-finger protein, member of the UBC2/RAD6 epistasis group. Associates to the E2 ubiquitin conjugating enzyme UBC2/RAD6 to form the UBC2-RAD18 ubiquitin ligase complex involved in postreplicative repair (PRR) of damaged DNA.</text>
</comment>
<comment type="pathway">
    <text evidence="3 17">Protein modification; protein ubiquitination.</text>
</comment>
<feature type="region of interest" description="Disordered" evidence="18">
    <location>
        <begin position="224"/>
        <end position="267"/>
    </location>
</feature>
<feature type="compositionally biased region" description="Basic and acidic residues" evidence="18">
    <location>
        <begin position="391"/>
        <end position="414"/>
    </location>
</feature>
<dbReference type="InterPro" id="IPR013083">
    <property type="entry name" value="Znf_RING/FYVE/PHD"/>
</dbReference>
<dbReference type="PROSITE" id="PS50800">
    <property type="entry name" value="SAP"/>
    <property type="match status" value="1"/>
</dbReference>
<evidence type="ECO:0000259" key="20">
    <source>
        <dbReference type="PROSITE" id="PS50800"/>
    </source>
</evidence>
<gene>
    <name evidence="21" type="primary">RAD18</name>
    <name evidence="21" type="ORF">D7B24_007210</name>
</gene>
<evidence type="ECO:0000256" key="11">
    <source>
        <dbReference type="ARBA" id="ARBA00022786"/>
    </source>
</evidence>
<keyword evidence="15 17" id="KW-0539">Nucleus</keyword>
<comment type="similarity">
    <text evidence="4 17">Belongs to the RAD18 family.</text>
</comment>
<evidence type="ECO:0000256" key="10">
    <source>
        <dbReference type="ARBA" id="ARBA00022771"/>
    </source>
</evidence>
<dbReference type="FunFam" id="3.30.40.10:FF:000172">
    <property type="entry name" value="E3 ubiquitin-protein ligase RAD18"/>
    <property type="match status" value="1"/>
</dbReference>
<dbReference type="InterPro" id="IPR017907">
    <property type="entry name" value="Znf_RING_CS"/>
</dbReference>
<dbReference type="NCBIfam" id="TIGR00599">
    <property type="entry name" value="rad18"/>
    <property type="match status" value="1"/>
</dbReference>
<dbReference type="GO" id="GO:0006513">
    <property type="term" value="P:protein monoubiquitination"/>
    <property type="evidence" value="ECO:0007669"/>
    <property type="project" value="InterPro"/>
</dbReference>
<evidence type="ECO:0000256" key="12">
    <source>
        <dbReference type="ARBA" id="ARBA00022833"/>
    </source>
</evidence>
<evidence type="ECO:0000256" key="3">
    <source>
        <dbReference type="ARBA" id="ARBA00004906"/>
    </source>
</evidence>
<dbReference type="Proteomes" id="UP000267145">
    <property type="component" value="Unassembled WGS sequence"/>
</dbReference>
<evidence type="ECO:0000256" key="8">
    <source>
        <dbReference type="ARBA" id="ARBA00022723"/>
    </source>
</evidence>
<dbReference type="GeneID" id="39610899"/>
<dbReference type="PROSITE" id="PS50089">
    <property type="entry name" value="ZF_RING_2"/>
    <property type="match status" value="1"/>
</dbReference>
<keyword evidence="9 17" id="KW-0227">DNA damage</keyword>
<keyword evidence="8 17" id="KW-0479">Metal-binding</keyword>
<dbReference type="GO" id="GO:0097505">
    <property type="term" value="C:Rad6-Rad18 complex"/>
    <property type="evidence" value="ECO:0007669"/>
    <property type="project" value="TreeGrafter"/>
</dbReference>
<dbReference type="PANTHER" id="PTHR14134:SF2">
    <property type="entry name" value="E3 UBIQUITIN-PROTEIN LIGASE RAD18"/>
    <property type="match status" value="1"/>
</dbReference>
<reference evidence="21 22" key="1">
    <citation type="submission" date="2018-10" db="EMBL/GenBank/DDBJ databases">
        <title>Genome sequence of Verticillium nonalfalfae VnAa140.</title>
        <authorList>
            <person name="Stajich J.E."/>
            <person name="Kasson M.T."/>
        </authorList>
    </citation>
    <scope>NUCLEOTIDE SEQUENCE [LARGE SCALE GENOMIC DNA]</scope>
    <source>
        <strain evidence="21 22">VnAa140</strain>
    </source>
</reference>
<dbReference type="InterPro" id="IPR001841">
    <property type="entry name" value="Znf_RING"/>
</dbReference>
<keyword evidence="10 16" id="KW-0863">Zinc-finger</keyword>
<feature type="compositionally biased region" description="Basic residues" evidence="18">
    <location>
        <begin position="114"/>
        <end position="128"/>
    </location>
</feature>
<sequence length="509" mass="55033">MTDDFADVPDSTDWLSTPLDGLAPVEAALRCQVCKDFYKTPMLTSCCHTFCSLCIRHALANDGRCPLCRNTDQELKLRNNWALDEIVGAFQNARAKTLEFATKPPSLAQQRQPRPARPRASSPKRKREKKDGDAAAPEPKRLRSSARLSGSSSSSGAARSQEPPTPAREVYQIPDSEDDEDEEGGDDGDGDGDETYEPEDGLVPCPMCQTRMKEEQVFAHLDKCPGPSAVEAGSARPGRDSGGGGSPAAQSALPYDQRARQPGAKALDRLPSLNYSILKDQALRKKMVDLGLSTGGSRQMMEKRHREWITIWNANCDALRPKRRSELIHDLEVWERTQSGRPSALGKGRAGAMATAVKDREFDGAAWATKHDNEFKDLIANARKSRTQAQTKKEPDDTAEKTTEVAEADGDKGSEPGGHGQETSTAPADFMPQSDLDGEIIMAEASAVDNEAEVQEAELGAEEAKPPTTKPETVSGPLKPTSAHLLQDGFDETPLSLGVDAGSSHEVSG</sequence>
<evidence type="ECO:0000256" key="5">
    <source>
        <dbReference type="ARBA" id="ARBA00012483"/>
    </source>
</evidence>
<dbReference type="GO" id="GO:0006281">
    <property type="term" value="P:DNA repair"/>
    <property type="evidence" value="ECO:0007669"/>
    <property type="project" value="UniProtKB-KW"/>
</dbReference>
<dbReference type="SMART" id="SM00513">
    <property type="entry name" value="SAP"/>
    <property type="match status" value="1"/>
</dbReference>
<evidence type="ECO:0000256" key="18">
    <source>
        <dbReference type="SAM" id="MobiDB-lite"/>
    </source>
</evidence>
<feature type="compositionally biased region" description="Low complexity" evidence="18">
    <location>
        <begin position="104"/>
        <end position="113"/>
    </location>
</feature>
<protein>
    <recommendedName>
        <fullName evidence="6 17">Postreplication repair E3 ubiquitin-protein ligase RAD18</fullName>
        <ecNumber evidence="5 17">2.3.2.27</ecNumber>
    </recommendedName>
    <alternativeName>
        <fullName evidence="17">RING-type E3 ubiquitin transferase RAD18</fullName>
    </alternativeName>
</protein>
<dbReference type="GO" id="GO:0061630">
    <property type="term" value="F:ubiquitin protein ligase activity"/>
    <property type="evidence" value="ECO:0007669"/>
    <property type="project" value="UniProtKB-UniRule"/>
</dbReference>
<dbReference type="UniPathway" id="UPA00143"/>
<name>A0A3M9YBP2_9PEZI</name>
<dbReference type="Pfam" id="PF13923">
    <property type="entry name" value="zf-C3HC4_2"/>
    <property type="match status" value="1"/>
</dbReference>
<evidence type="ECO:0000256" key="2">
    <source>
        <dbReference type="ARBA" id="ARBA00004123"/>
    </source>
</evidence>
<feature type="compositionally biased region" description="Acidic residues" evidence="18">
    <location>
        <begin position="450"/>
        <end position="461"/>
    </location>
</feature>
<evidence type="ECO:0000256" key="13">
    <source>
        <dbReference type="ARBA" id="ARBA00023125"/>
    </source>
</evidence>
<evidence type="ECO:0000256" key="17">
    <source>
        <dbReference type="RuleBase" id="RU368093"/>
    </source>
</evidence>
<accession>A0A3M9YBP2</accession>
<evidence type="ECO:0000256" key="6">
    <source>
        <dbReference type="ARBA" id="ARBA00015551"/>
    </source>
</evidence>
<dbReference type="EC" id="2.3.2.27" evidence="5 17"/>
<proteinExistence type="inferred from homology"/>
<evidence type="ECO:0000256" key="14">
    <source>
        <dbReference type="ARBA" id="ARBA00023204"/>
    </source>
</evidence>
<dbReference type="SMART" id="SM00734">
    <property type="entry name" value="ZnF_Rad18"/>
    <property type="match status" value="1"/>
</dbReference>
<dbReference type="SMART" id="SM00184">
    <property type="entry name" value="RING"/>
    <property type="match status" value="1"/>
</dbReference>
<feature type="domain" description="SAP" evidence="20">
    <location>
        <begin position="275"/>
        <end position="309"/>
    </location>
</feature>
<feature type="compositionally biased region" description="Acidic residues" evidence="18">
    <location>
        <begin position="175"/>
        <end position="200"/>
    </location>
</feature>
<keyword evidence="22" id="KW-1185">Reference proteome</keyword>
<comment type="catalytic activity">
    <reaction evidence="1 17">
        <text>S-ubiquitinyl-[E2 ubiquitin-conjugating enzyme]-L-cysteine + [acceptor protein]-L-lysine = [E2 ubiquitin-conjugating enzyme]-L-cysteine + N(6)-ubiquitinyl-[acceptor protein]-L-lysine.</text>
        <dbReference type="EC" id="2.3.2.27"/>
    </reaction>
</comment>
<feature type="region of interest" description="Disordered" evidence="18">
    <location>
        <begin position="383"/>
        <end position="509"/>
    </location>
</feature>
<feature type="region of interest" description="Disordered" evidence="18">
    <location>
        <begin position="101"/>
        <end position="205"/>
    </location>
</feature>
<comment type="subunit">
    <text evidence="17">Interacts with E2 UBC2, forming a complex with ubiquitin ligase activity.</text>
</comment>
<feature type="compositionally biased region" description="Low complexity" evidence="18">
    <location>
        <begin position="145"/>
        <end position="160"/>
    </location>
</feature>
<organism evidence="21 22">
    <name type="scientific">Verticillium nonalfalfae</name>
    <dbReference type="NCBI Taxonomy" id="1051616"/>
    <lineage>
        <taxon>Eukaryota</taxon>
        <taxon>Fungi</taxon>
        <taxon>Dikarya</taxon>
        <taxon>Ascomycota</taxon>
        <taxon>Pezizomycotina</taxon>
        <taxon>Sordariomycetes</taxon>
        <taxon>Hypocreomycetidae</taxon>
        <taxon>Glomerellales</taxon>
        <taxon>Plectosphaerellaceae</taxon>
        <taxon>Verticillium</taxon>
    </lineage>
</organism>
<dbReference type="RefSeq" id="XP_028494648.1">
    <property type="nucleotide sequence ID" value="XM_028641323.1"/>
</dbReference>
<dbReference type="GO" id="GO:0008270">
    <property type="term" value="F:zinc ion binding"/>
    <property type="evidence" value="ECO:0007669"/>
    <property type="project" value="UniProtKB-KW"/>
</dbReference>